<accession>A0A7U2I2R4</accession>
<organism evidence="1 2">
    <name type="scientific">Phaeosphaeria nodorum (strain SN15 / ATCC MYA-4574 / FGSC 10173)</name>
    <name type="common">Glume blotch fungus</name>
    <name type="synonym">Parastagonospora nodorum</name>
    <dbReference type="NCBI Taxonomy" id="321614"/>
    <lineage>
        <taxon>Eukaryota</taxon>
        <taxon>Fungi</taxon>
        <taxon>Dikarya</taxon>
        <taxon>Ascomycota</taxon>
        <taxon>Pezizomycotina</taxon>
        <taxon>Dothideomycetes</taxon>
        <taxon>Pleosporomycetidae</taxon>
        <taxon>Pleosporales</taxon>
        <taxon>Pleosporineae</taxon>
        <taxon>Phaeosphaeriaceae</taxon>
        <taxon>Parastagonospora</taxon>
    </lineage>
</organism>
<protein>
    <submittedName>
        <fullName evidence="1">Uncharacterized protein</fullName>
    </submittedName>
</protein>
<dbReference type="AlphaFoldDB" id="A0A7U2I2R4"/>
<proteinExistence type="predicted"/>
<dbReference type="VEuPathDB" id="FungiDB:JI435_435100"/>
<keyword evidence="2" id="KW-1185">Reference proteome</keyword>
<reference evidence="2" key="1">
    <citation type="journal article" date="2021" name="BMC Genomics">
        <title>Chromosome-level genome assembly and manually-curated proteome of model necrotroph Parastagonospora nodorum Sn15 reveals a genome-wide trove of candidate effector homologs, and redundancy of virulence-related functions within an accessory chromosome.</title>
        <authorList>
            <person name="Bertazzoni S."/>
            <person name="Jones D.A.B."/>
            <person name="Phan H.T."/>
            <person name="Tan K.-C."/>
            <person name="Hane J.K."/>
        </authorList>
    </citation>
    <scope>NUCLEOTIDE SEQUENCE [LARGE SCALE GENOMIC DNA]</scope>
    <source>
        <strain evidence="2">SN15 / ATCC MYA-4574 / FGSC 10173)</strain>
    </source>
</reference>
<gene>
    <name evidence="1" type="ORF">JI435_435100</name>
</gene>
<sequence>MFYLTNPRLCNKIIGFNLKRQVSGDVTGKSSVRDVTFKRNVLGTLAISHSQYMSSHRTHCGPHMYKCPGLRPQYPLIDLSHS</sequence>
<name>A0A7U2I2R4_PHANO</name>
<evidence type="ECO:0000313" key="2">
    <source>
        <dbReference type="Proteomes" id="UP000663193"/>
    </source>
</evidence>
<evidence type="ECO:0000313" key="1">
    <source>
        <dbReference type="EMBL" id="QRC97696.1"/>
    </source>
</evidence>
<dbReference type="Proteomes" id="UP000663193">
    <property type="component" value="Chromosome 7"/>
</dbReference>
<dbReference type="EMBL" id="CP069029">
    <property type="protein sequence ID" value="QRC97696.1"/>
    <property type="molecule type" value="Genomic_DNA"/>
</dbReference>